<dbReference type="GO" id="GO:0003747">
    <property type="term" value="F:translation release factor activity"/>
    <property type="evidence" value="ECO:0007669"/>
    <property type="project" value="InterPro"/>
</dbReference>
<dbReference type="InterPro" id="IPR004403">
    <property type="entry name" value="Peptide_chain-rel_eRF1/aRF1"/>
</dbReference>
<keyword evidence="2" id="KW-1185">Reference proteome</keyword>
<evidence type="ECO:0000313" key="2">
    <source>
        <dbReference type="Proteomes" id="UP000264006"/>
    </source>
</evidence>
<dbReference type="PANTHER" id="PTHR10113">
    <property type="entry name" value="PEPTIDE CHAIN RELEASE FACTOR SUBUNIT 1"/>
    <property type="match status" value="1"/>
</dbReference>
<protein>
    <recommendedName>
        <fullName evidence="3">Peptide chain release factor 1</fullName>
    </recommendedName>
</protein>
<dbReference type="KEGG" id="euz:DVS28_a2809"/>
<sequence>MDLTADGIKELVSRPTSPQRVTSIYLNTDGARFPRPADYEARLDALLKDAQASVIDLHGTARDGVEADAAAIRRYVSSDFDRSGVKGLAVFASGGEVFETLVTAEPFRNVQKVSDHPYVVPLQAMLGRHHHIGLAVIERDNARLFRYRLGRIVEYTEMESDVRGQHSAGGWSQARFARNVENDLMHHFKDAAEAFLRVHEEDPFDALVLAGTTTEVEAFRKQLHPYLEEVVHGDVVPMSHQVSKDDVHEALDAAEQELVSSRRKQLLDKLAAGDGQGAKVARGLRHVIEACNERRVETLFVVEGAGQEGFRSSNGILTQHEADAKAYGEPVEPVDDLIDEVIEQSVLAGARIELFRDSSRLDGHPVAALLRF</sequence>
<dbReference type="EMBL" id="CP031165">
    <property type="protein sequence ID" value="AXV07488.1"/>
    <property type="molecule type" value="Genomic_DNA"/>
</dbReference>
<dbReference type="Pfam" id="PF18854">
    <property type="entry name" value="baeRF_family10"/>
    <property type="match status" value="1"/>
</dbReference>
<dbReference type="OrthoDB" id="3804586at2"/>
<dbReference type="InterPro" id="IPR042226">
    <property type="entry name" value="eFR1_2_sf"/>
</dbReference>
<evidence type="ECO:0008006" key="3">
    <source>
        <dbReference type="Google" id="ProtNLM"/>
    </source>
</evidence>
<dbReference type="AlphaFoldDB" id="A0A346XZ41"/>
<dbReference type="RefSeq" id="WP_114591971.1">
    <property type="nucleotide sequence ID" value="NZ_CAXIBR010000044.1"/>
</dbReference>
<evidence type="ECO:0000313" key="1">
    <source>
        <dbReference type="EMBL" id="AXV07488.1"/>
    </source>
</evidence>
<proteinExistence type="predicted"/>
<dbReference type="SUPFAM" id="SSF53137">
    <property type="entry name" value="Translational machinery components"/>
    <property type="match status" value="1"/>
</dbReference>
<name>A0A346XZ41_9ACTN</name>
<reference evidence="1 2" key="1">
    <citation type="submission" date="2018-09" db="EMBL/GenBank/DDBJ databases">
        <title>Complete genome sequence of Euzebya sp. DY32-46 isolated from seawater of Pacific Ocean.</title>
        <authorList>
            <person name="Xu L."/>
            <person name="Wu Y.-H."/>
            <person name="Xu X.-W."/>
        </authorList>
    </citation>
    <scope>NUCLEOTIDE SEQUENCE [LARGE SCALE GENOMIC DNA]</scope>
    <source>
        <strain evidence="1 2">DY32-46</strain>
    </source>
</reference>
<organism evidence="1 2">
    <name type="scientific">Euzebya pacifica</name>
    <dbReference type="NCBI Taxonomy" id="1608957"/>
    <lineage>
        <taxon>Bacteria</taxon>
        <taxon>Bacillati</taxon>
        <taxon>Actinomycetota</taxon>
        <taxon>Nitriliruptoria</taxon>
        <taxon>Euzebyales</taxon>
    </lineage>
</organism>
<dbReference type="Proteomes" id="UP000264006">
    <property type="component" value="Chromosome"/>
</dbReference>
<accession>A0A346XZ41</accession>
<gene>
    <name evidence="1" type="ORF">DVS28_a2809</name>
</gene>
<dbReference type="Gene3D" id="3.30.420.60">
    <property type="entry name" value="eRF1 domain 2"/>
    <property type="match status" value="1"/>
</dbReference>
<dbReference type="InterPro" id="IPR041202">
    <property type="entry name" value="BaeRF_family10"/>
</dbReference>